<dbReference type="Gene3D" id="3.30.70.1290">
    <property type="entry name" value="Transposase IS200-like"/>
    <property type="match status" value="1"/>
</dbReference>
<keyword evidence="3" id="KW-1185">Reference proteome</keyword>
<dbReference type="GO" id="GO:0004803">
    <property type="term" value="F:transposase activity"/>
    <property type="evidence" value="ECO:0007669"/>
    <property type="project" value="InterPro"/>
</dbReference>
<dbReference type="Pfam" id="PF01797">
    <property type="entry name" value="Y1_Tnp"/>
    <property type="match status" value="1"/>
</dbReference>
<reference evidence="2 3" key="1">
    <citation type="submission" date="2020-08" db="EMBL/GenBank/DDBJ databases">
        <title>Genomic Encyclopedia of Type Strains, Phase IV (KMG-IV): sequencing the most valuable type-strain genomes for metagenomic binning, comparative biology and taxonomic classification.</title>
        <authorList>
            <person name="Goeker M."/>
        </authorList>
    </citation>
    <scope>NUCLEOTIDE SEQUENCE [LARGE SCALE GENOMIC DNA]</scope>
    <source>
        <strain evidence="2 3">DSM 12251</strain>
    </source>
</reference>
<proteinExistence type="predicted"/>
<gene>
    <name evidence="2" type="ORF">HNQ64_000794</name>
</gene>
<feature type="domain" description="Transposase IS200-like" evidence="1">
    <location>
        <begin position="5"/>
        <end position="118"/>
    </location>
</feature>
<dbReference type="EMBL" id="JACHIF010000001">
    <property type="protein sequence ID" value="MBB5036560.1"/>
    <property type="molecule type" value="Genomic_DNA"/>
</dbReference>
<sequence length="149" mass="16871">MSPSLAQIYIHLVFSTKDREPCISNAIQPKLHAYLAGTLNAVDCPALCVGGMPDHVHLLFRLAGTVSLSDAVKTAKVESSKWMKTQGHIGHFTWQSGYGAFSVSASQLETVTHYIRNQAEHHVERTFQDEFRRMLELYQIDYNEAYVWD</sequence>
<dbReference type="RefSeq" id="WP_184205524.1">
    <property type="nucleotide sequence ID" value="NZ_JACHIF010000001.1"/>
</dbReference>
<dbReference type="InterPro" id="IPR002686">
    <property type="entry name" value="Transposase_17"/>
</dbReference>
<protein>
    <submittedName>
        <fullName evidence="2">REP element-mobilizing transposase RayT</fullName>
    </submittedName>
</protein>
<evidence type="ECO:0000313" key="2">
    <source>
        <dbReference type="EMBL" id="MBB5036560.1"/>
    </source>
</evidence>
<accession>A0A7W8DNX8</accession>
<name>A0A7W8DNX8_9BACT</name>
<dbReference type="NCBIfam" id="NF033573">
    <property type="entry name" value="transpos_IS200"/>
    <property type="match status" value="1"/>
</dbReference>
<dbReference type="GO" id="GO:0003677">
    <property type="term" value="F:DNA binding"/>
    <property type="evidence" value="ECO:0007669"/>
    <property type="project" value="InterPro"/>
</dbReference>
<dbReference type="AlphaFoldDB" id="A0A7W8DNX8"/>
<comment type="caution">
    <text evidence="2">The sequence shown here is derived from an EMBL/GenBank/DDBJ whole genome shotgun (WGS) entry which is preliminary data.</text>
</comment>
<evidence type="ECO:0000259" key="1">
    <source>
        <dbReference type="SMART" id="SM01321"/>
    </source>
</evidence>
<dbReference type="PANTHER" id="PTHR33360">
    <property type="entry name" value="TRANSPOSASE FOR INSERTION SEQUENCE ELEMENT IS200"/>
    <property type="match status" value="1"/>
</dbReference>
<dbReference type="SUPFAM" id="SSF143422">
    <property type="entry name" value="Transposase IS200-like"/>
    <property type="match status" value="1"/>
</dbReference>
<dbReference type="InterPro" id="IPR036515">
    <property type="entry name" value="Transposase_17_sf"/>
</dbReference>
<organism evidence="2 3">
    <name type="scientific">Prosthecobacter dejongeii</name>
    <dbReference type="NCBI Taxonomy" id="48465"/>
    <lineage>
        <taxon>Bacteria</taxon>
        <taxon>Pseudomonadati</taxon>
        <taxon>Verrucomicrobiota</taxon>
        <taxon>Verrucomicrobiia</taxon>
        <taxon>Verrucomicrobiales</taxon>
        <taxon>Verrucomicrobiaceae</taxon>
        <taxon>Prosthecobacter</taxon>
    </lineage>
</organism>
<evidence type="ECO:0000313" key="3">
    <source>
        <dbReference type="Proteomes" id="UP000534294"/>
    </source>
</evidence>
<dbReference type="SMART" id="SM01321">
    <property type="entry name" value="Y1_Tnp"/>
    <property type="match status" value="1"/>
</dbReference>
<dbReference type="PANTHER" id="PTHR33360:SF2">
    <property type="entry name" value="TRANSPOSASE FOR INSERTION SEQUENCE ELEMENT IS200"/>
    <property type="match status" value="1"/>
</dbReference>
<dbReference type="GO" id="GO:0006313">
    <property type="term" value="P:DNA transposition"/>
    <property type="evidence" value="ECO:0007669"/>
    <property type="project" value="InterPro"/>
</dbReference>
<dbReference type="Proteomes" id="UP000534294">
    <property type="component" value="Unassembled WGS sequence"/>
</dbReference>